<evidence type="ECO:0000259" key="1">
    <source>
        <dbReference type="PROSITE" id="PS50112"/>
    </source>
</evidence>
<keyword evidence="3" id="KW-1185">Reference proteome</keyword>
<dbReference type="EMBL" id="MLBF01000029">
    <property type="protein sequence ID" value="OLN29850.1"/>
    <property type="molecule type" value="Genomic_DNA"/>
</dbReference>
<dbReference type="AlphaFoldDB" id="A0A1Q8QRB0"/>
<dbReference type="Proteomes" id="UP000186102">
    <property type="component" value="Unassembled WGS sequence"/>
</dbReference>
<name>A0A1Q8QRB0_9FIRM</name>
<dbReference type="InterPro" id="IPR035965">
    <property type="entry name" value="PAS-like_dom_sf"/>
</dbReference>
<gene>
    <name evidence="2" type="ORF">DSOL_3381</name>
</gene>
<dbReference type="SUPFAM" id="SSF55785">
    <property type="entry name" value="PYP-like sensor domain (PAS domain)"/>
    <property type="match status" value="1"/>
</dbReference>
<feature type="domain" description="PAS" evidence="1">
    <location>
        <begin position="7"/>
        <end position="67"/>
    </location>
</feature>
<dbReference type="NCBIfam" id="TIGR00229">
    <property type="entry name" value="sensory_box"/>
    <property type="match status" value="1"/>
</dbReference>
<dbReference type="InterPro" id="IPR000014">
    <property type="entry name" value="PAS"/>
</dbReference>
<protein>
    <submittedName>
        <fullName evidence="2">Transcriptional regulator</fullName>
    </submittedName>
</protein>
<accession>A0A1Q8QRB0</accession>
<evidence type="ECO:0000313" key="2">
    <source>
        <dbReference type="EMBL" id="OLN29850.1"/>
    </source>
</evidence>
<dbReference type="RefSeq" id="WP_075365871.1">
    <property type="nucleotide sequence ID" value="NZ_MLBF01000029.1"/>
</dbReference>
<dbReference type="Pfam" id="PF00989">
    <property type="entry name" value="PAS"/>
    <property type="match status" value="1"/>
</dbReference>
<dbReference type="CDD" id="cd00130">
    <property type="entry name" value="PAS"/>
    <property type="match status" value="1"/>
</dbReference>
<dbReference type="Gene3D" id="3.30.450.20">
    <property type="entry name" value="PAS domain"/>
    <property type="match status" value="1"/>
</dbReference>
<dbReference type="PROSITE" id="PS50112">
    <property type="entry name" value="PAS"/>
    <property type="match status" value="1"/>
</dbReference>
<dbReference type="STRING" id="1888891.DSOL_3381"/>
<dbReference type="SMART" id="SM00091">
    <property type="entry name" value="PAS"/>
    <property type="match status" value="1"/>
</dbReference>
<comment type="caution">
    <text evidence="2">The sequence shown here is derived from an EMBL/GenBank/DDBJ whole genome shotgun (WGS) entry which is preliminary data.</text>
</comment>
<proteinExistence type="predicted"/>
<dbReference type="GO" id="GO:0006355">
    <property type="term" value="P:regulation of DNA-templated transcription"/>
    <property type="evidence" value="ECO:0007669"/>
    <property type="project" value="InterPro"/>
</dbReference>
<evidence type="ECO:0000313" key="3">
    <source>
        <dbReference type="Proteomes" id="UP000186102"/>
    </source>
</evidence>
<sequence>MKHCDSLNSFLETLLDTVNEAITVVTKEGTVSHWNSVAQDTYSISQQNIIGKHIANFFEQEALATLKILDEGRPVRQSHHSPRPGTHVLMNASPVIYMR</sequence>
<organism evidence="2 3">
    <name type="scientific">Desulfosporosinus metallidurans</name>
    <dbReference type="NCBI Taxonomy" id="1888891"/>
    <lineage>
        <taxon>Bacteria</taxon>
        <taxon>Bacillati</taxon>
        <taxon>Bacillota</taxon>
        <taxon>Clostridia</taxon>
        <taxon>Eubacteriales</taxon>
        <taxon>Desulfitobacteriaceae</taxon>
        <taxon>Desulfosporosinus</taxon>
    </lineage>
</organism>
<dbReference type="InterPro" id="IPR013767">
    <property type="entry name" value="PAS_fold"/>
</dbReference>
<reference evidence="2 3" key="1">
    <citation type="submission" date="2016-09" db="EMBL/GenBank/DDBJ databases">
        <title>Complete genome of Desulfosporosinus sp. OL.</title>
        <authorList>
            <person name="Mardanov A."/>
            <person name="Beletsky A."/>
            <person name="Panova A."/>
            <person name="Karnachuk O."/>
            <person name="Ravin N."/>
        </authorList>
    </citation>
    <scope>NUCLEOTIDE SEQUENCE [LARGE SCALE GENOMIC DNA]</scope>
    <source>
        <strain evidence="2 3">OL</strain>
    </source>
</reference>